<dbReference type="Proteomes" id="UP000610124">
    <property type="component" value="Unassembled WGS sequence"/>
</dbReference>
<keyword evidence="1" id="KW-0812">Transmembrane</keyword>
<name>A0A8H9HZX2_KITAU</name>
<evidence type="ECO:0000313" key="2">
    <source>
        <dbReference type="EMBL" id="GGV06473.1"/>
    </source>
</evidence>
<dbReference type="Pfam" id="PF09604">
    <property type="entry name" value="Potass_KdpF"/>
    <property type="match status" value="1"/>
</dbReference>
<dbReference type="AlphaFoldDB" id="A0A8H9HZX2"/>
<reference evidence="2 3" key="1">
    <citation type="journal article" date="2014" name="Int. J. Syst. Evol. Microbiol.">
        <title>Complete genome sequence of Corynebacterium casei LMG S-19264T (=DSM 44701T), isolated from a smear-ripened cheese.</title>
        <authorList>
            <consortium name="US DOE Joint Genome Institute (JGI-PGF)"/>
            <person name="Walter F."/>
            <person name="Albersmeier A."/>
            <person name="Kalinowski J."/>
            <person name="Ruckert C."/>
        </authorList>
    </citation>
    <scope>NUCLEOTIDE SEQUENCE [LARGE SCALE GENOMIC DNA]</scope>
    <source>
        <strain evidence="2 3">JCM 4434</strain>
    </source>
</reference>
<feature type="transmembrane region" description="Helical" evidence="1">
    <location>
        <begin position="29"/>
        <end position="48"/>
    </location>
</feature>
<dbReference type="InterPro" id="IPR011726">
    <property type="entry name" value="KdpF"/>
</dbReference>
<sequence length="52" mass="5741">MQRANHREVRVARSACRAQRGGRMSAENIAGLIVAVALVGYLILALIYPEKF</sequence>
<protein>
    <recommendedName>
        <fullName evidence="4">K(+)-transporting ATPase subunit F</fullName>
    </recommendedName>
</protein>
<accession>A0A8H9HZX2</accession>
<dbReference type="GO" id="GO:0005886">
    <property type="term" value="C:plasma membrane"/>
    <property type="evidence" value="ECO:0007669"/>
    <property type="project" value="InterPro"/>
</dbReference>
<gene>
    <name evidence="2" type="ORF">GCM10010502_71810</name>
</gene>
<dbReference type="NCBIfam" id="TIGR02115">
    <property type="entry name" value="potass_kdpF"/>
    <property type="match status" value="1"/>
</dbReference>
<organism evidence="2 3">
    <name type="scientific">Kitasatospora aureofaciens</name>
    <name type="common">Streptomyces aureofaciens</name>
    <dbReference type="NCBI Taxonomy" id="1894"/>
    <lineage>
        <taxon>Bacteria</taxon>
        <taxon>Bacillati</taxon>
        <taxon>Actinomycetota</taxon>
        <taxon>Actinomycetes</taxon>
        <taxon>Kitasatosporales</taxon>
        <taxon>Streptomycetaceae</taxon>
        <taxon>Kitasatospora</taxon>
    </lineage>
</organism>
<keyword evidence="1" id="KW-1133">Transmembrane helix</keyword>
<proteinExistence type="predicted"/>
<keyword evidence="1" id="KW-0472">Membrane</keyword>
<evidence type="ECO:0000313" key="3">
    <source>
        <dbReference type="Proteomes" id="UP000610124"/>
    </source>
</evidence>
<evidence type="ECO:0008006" key="4">
    <source>
        <dbReference type="Google" id="ProtNLM"/>
    </source>
</evidence>
<dbReference type="GO" id="GO:0008556">
    <property type="term" value="F:P-type potassium transmembrane transporter activity"/>
    <property type="evidence" value="ECO:0007669"/>
    <property type="project" value="InterPro"/>
</dbReference>
<comment type="caution">
    <text evidence="2">The sequence shown here is derived from an EMBL/GenBank/DDBJ whole genome shotgun (WGS) entry which is preliminary data.</text>
</comment>
<dbReference type="EMBL" id="BMUB01000040">
    <property type="protein sequence ID" value="GGV06473.1"/>
    <property type="molecule type" value="Genomic_DNA"/>
</dbReference>
<evidence type="ECO:0000256" key="1">
    <source>
        <dbReference type="SAM" id="Phobius"/>
    </source>
</evidence>